<proteinExistence type="predicted"/>
<name>A0ABN3ESU6_9ACTN</name>
<protein>
    <recommendedName>
        <fullName evidence="3">DUF4184 domain-containing protein</fullName>
    </recommendedName>
</protein>
<reference evidence="1 2" key="1">
    <citation type="journal article" date="2019" name="Int. J. Syst. Evol. Microbiol.">
        <title>The Global Catalogue of Microorganisms (GCM) 10K type strain sequencing project: providing services to taxonomists for standard genome sequencing and annotation.</title>
        <authorList>
            <consortium name="The Broad Institute Genomics Platform"/>
            <consortium name="The Broad Institute Genome Sequencing Center for Infectious Disease"/>
            <person name="Wu L."/>
            <person name="Ma J."/>
        </authorList>
    </citation>
    <scope>NUCLEOTIDE SEQUENCE [LARGE SCALE GENOMIC DNA]</scope>
    <source>
        <strain evidence="1 2">JCM 7356</strain>
    </source>
</reference>
<organism evidence="1 2">
    <name type="scientific">Kitasatospora cystarginea</name>
    <dbReference type="NCBI Taxonomy" id="58350"/>
    <lineage>
        <taxon>Bacteria</taxon>
        <taxon>Bacillati</taxon>
        <taxon>Actinomycetota</taxon>
        <taxon>Actinomycetes</taxon>
        <taxon>Kitasatosporales</taxon>
        <taxon>Streptomycetaceae</taxon>
        <taxon>Kitasatospora</taxon>
    </lineage>
</organism>
<dbReference type="Proteomes" id="UP001500305">
    <property type="component" value="Unassembled WGS sequence"/>
</dbReference>
<comment type="caution">
    <text evidence="1">The sequence shown here is derived from an EMBL/GenBank/DDBJ whole genome shotgun (WGS) entry which is preliminary data.</text>
</comment>
<evidence type="ECO:0008006" key="3">
    <source>
        <dbReference type="Google" id="ProtNLM"/>
    </source>
</evidence>
<evidence type="ECO:0000313" key="1">
    <source>
        <dbReference type="EMBL" id="GAA2269876.1"/>
    </source>
</evidence>
<gene>
    <name evidence="1" type="ORF">GCM10010430_64510</name>
</gene>
<evidence type="ECO:0000313" key="2">
    <source>
        <dbReference type="Proteomes" id="UP001500305"/>
    </source>
</evidence>
<dbReference type="Pfam" id="PF13803">
    <property type="entry name" value="DUF4184"/>
    <property type="match status" value="1"/>
</dbReference>
<accession>A0ABN3ESU6</accession>
<sequence>MLGTAPVPMGRARRFAEQRRAPLEGAWLPTVAQPTGQDGFVPFTLSHPVAVLPLLRGGRGRGPLVALGLVTGALAPDVPFYAESAVRGAYGLGTITHRWWAVPTVDVVLAGGLAAGWQCLLREPELALLPAPWAAAARAVTTGGGRRTLGWFAVSAALGAATHVGWDEFTHQGRAGVRTFPVLARRVAGVPVYQVLQYGGSALGLAGLARYTVALLAAERGPGRAPEPSWPATPQAAGVAALGIGAAVGAAHRLLRRRRASRLDECCFGAGAGLVLGASGHALAVRLLNRPAQRG</sequence>
<dbReference type="InterPro" id="IPR025238">
    <property type="entry name" value="DUF4184"/>
</dbReference>
<dbReference type="EMBL" id="BAAATR010000039">
    <property type="protein sequence ID" value="GAA2269876.1"/>
    <property type="molecule type" value="Genomic_DNA"/>
</dbReference>
<keyword evidence="2" id="KW-1185">Reference proteome</keyword>